<evidence type="ECO:0000256" key="1">
    <source>
        <dbReference type="SAM" id="SignalP"/>
    </source>
</evidence>
<organism evidence="2 3">
    <name type="scientific">Devosia soli</name>
    <dbReference type="NCBI Taxonomy" id="361041"/>
    <lineage>
        <taxon>Bacteria</taxon>
        <taxon>Pseudomonadati</taxon>
        <taxon>Pseudomonadota</taxon>
        <taxon>Alphaproteobacteria</taxon>
        <taxon>Hyphomicrobiales</taxon>
        <taxon>Devosiaceae</taxon>
        <taxon>Devosia</taxon>
    </lineage>
</organism>
<feature type="signal peptide" evidence="1">
    <location>
        <begin position="1"/>
        <end position="20"/>
    </location>
</feature>
<sequence length="143" mass="15355">MLRTAATALIALALLLPAAASEEEIYANIENIHGDADGFFEVFSGVQDAAMFNPVDIAGYGLYPMTVNANGETYDILEQQDFVDNFDSLMLQETIDAIAGQDVDDLIVTSEGVGLANGAMWITNICLDDACNNTQWGILSINN</sequence>
<dbReference type="RefSeq" id="WP_046142563.1">
    <property type="nucleotide sequence ID" value="NZ_LAJG01000014.1"/>
</dbReference>
<dbReference type="PATRIC" id="fig|361041.3.peg.629"/>
<keyword evidence="3" id="KW-1185">Reference proteome</keyword>
<gene>
    <name evidence="2" type="ORF">VW35_06535</name>
</gene>
<dbReference type="Proteomes" id="UP000033514">
    <property type="component" value="Unassembled WGS sequence"/>
</dbReference>
<name>A0A0F5LDU8_9HYPH</name>
<keyword evidence="1" id="KW-0732">Signal</keyword>
<dbReference type="EMBL" id="LAJG01000014">
    <property type="protein sequence ID" value="KKB80465.1"/>
    <property type="molecule type" value="Genomic_DNA"/>
</dbReference>
<protein>
    <submittedName>
        <fullName evidence="2">Uncharacterized protein</fullName>
    </submittedName>
</protein>
<proteinExistence type="predicted"/>
<reference evidence="2 3" key="1">
    <citation type="submission" date="2015-03" db="EMBL/GenBank/DDBJ databases">
        <authorList>
            <person name="Hassan Y.I."/>
            <person name="Lepp D."/>
            <person name="Zhou T."/>
        </authorList>
    </citation>
    <scope>NUCLEOTIDE SEQUENCE [LARGE SCALE GENOMIC DNA]</scope>
    <source>
        <strain evidence="2 3">GH2-10</strain>
    </source>
</reference>
<comment type="caution">
    <text evidence="2">The sequence shown here is derived from an EMBL/GenBank/DDBJ whole genome shotgun (WGS) entry which is preliminary data.</text>
</comment>
<evidence type="ECO:0000313" key="3">
    <source>
        <dbReference type="Proteomes" id="UP000033514"/>
    </source>
</evidence>
<feature type="chain" id="PRO_5002492310" evidence="1">
    <location>
        <begin position="21"/>
        <end position="143"/>
    </location>
</feature>
<dbReference type="AlphaFoldDB" id="A0A0F5LDU8"/>
<dbReference type="OrthoDB" id="5455653at2"/>
<evidence type="ECO:0000313" key="2">
    <source>
        <dbReference type="EMBL" id="KKB80465.1"/>
    </source>
</evidence>
<accession>A0A0F5LDU8</accession>
<dbReference type="STRING" id="361041.VW35_06535"/>